<organism evidence="4 5">
    <name type="scientific">Salinithrix halophila</name>
    <dbReference type="NCBI Taxonomy" id="1485204"/>
    <lineage>
        <taxon>Bacteria</taxon>
        <taxon>Bacillati</taxon>
        <taxon>Bacillota</taxon>
        <taxon>Bacilli</taxon>
        <taxon>Bacillales</taxon>
        <taxon>Thermoactinomycetaceae</taxon>
        <taxon>Salinithrix</taxon>
    </lineage>
</organism>
<evidence type="ECO:0000259" key="3">
    <source>
        <dbReference type="PROSITE" id="PS01031"/>
    </source>
</evidence>
<accession>A0ABV8JIA8</accession>
<dbReference type="CDD" id="cd00298">
    <property type="entry name" value="ACD_sHsps_p23-like"/>
    <property type="match status" value="1"/>
</dbReference>
<feature type="domain" description="SHSP" evidence="3">
    <location>
        <begin position="26"/>
        <end position="122"/>
    </location>
</feature>
<protein>
    <submittedName>
        <fullName evidence="4">Hsp20/alpha crystallin family protein</fullName>
    </submittedName>
</protein>
<reference evidence="5" key="1">
    <citation type="journal article" date="2019" name="Int. J. Syst. Evol. Microbiol.">
        <title>The Global Catalogue of Microorganisms (GCM) 10K type strain sequencing project: providing services to taxonomists for standard genome sequencing and annotation.</title>
        <authorList>
            <consortium name="The Broad Institute Genomics Platform"/>
            <consortium name="The Broad Institute Genome Sequencing Center for Infectious Disease"/>
            <person name="Wu L."/>
            <person name="Ma J."/>
        </authorList>
    </citation>
    <scope>NUCLEOTIDE SEQUENCE [LARGE SCALE GENOMIC DNA]</scope>
    <source>
        <strain evidence="5">IBRC-M 10813</strain>
    </source>
</reference>
<comment type="caution">
    <text evidence="4">The sequence shown here is derived from an EMBL/GenBank/DDBJ whole genome shotgun (WGS) entry which is preliminary data.</text>
</comment>
<dbReference type="Pfam" id="PF00011">
    <property type="entry name" value="HSP20"/>
    <property type="match status" value="1"/>
</dbReference>
<evidence type="ECO:0000256" key="2">
    <source>
        <dbReference type="RuleBase" id="RU003616"/>
    </source>
</evidence>
<dbReference type="EMBL" id="JBHSAP010000007">
    <property type="protein sequence ID" value="MFC4075704.1"/>
    <property type="molecule type" value="Genomic_DNA"/>
</dbReference>
<gene>
    <name evidence="4" type="ORF">ACFOUO_02655</name>
</gene>
<proteinExistence type="inferred from homology"/>
<evidence type="ECO:0000313" key="4">
    <source>
        <dbReference type="EMBL" id="MFC4075704.1"/>
    </source>
</evidence>
<keyword evidence="5" id="KW-1185">Reference proteome</keyword>
<name>A0ABV8JIA8_9BACL</name>
<dbReference type="Gene3D" id="2.60.40.790">
    <property type="match status" value="1"/>
</dbReference>
<dbReference type="Proteomes" id="UP001595843">
    <property type="component" value="Unassembled WGS sequence"/>
</dbReference>
<sequence length="122" mass="13824">MLRPWFSTLDGGGLGELMKRMEAWSQEFEGNRIRGDFYQKDGEVVVMLEIPGLKSRHEIDVRVEGQILTVRGTTEAEPEGEIPGELSAFVYEMLLPGQVDVSRMVTRLHPADRVLTVRLPRV</sequence>
<dbReference type="SUPFAM" id="SSF49764">
    <property type="entry name" value="HSP20-like chaperones"/>
    <property type="match status" value="1"/>
</dbReference>
<comment type="similarity">
    <text evidence="1 2">Belongs to the small heat shock protein (HSP20) family.</text>
</comment>
<dbReference type="PROSITE" id="PS01031">
    <property type="entry name" value="SHSP"/>
    <property type="match status" value="1"/>
</dbReference>
<evidence type="ECO:0000256" key="1">
    <source>
        <dbReference type="PROSITE-ProRule" id="PRU00285"/>
    </source>
</evidence>
<dbReference type="InterPro" id="IPR002068">
    <property type="entry name" value="A-crystallin/Hsp20_dom"/>
</dbReference>
<evidence type="ECO:0000313" key="5">
    <source>
        <dbReference type="Proteomes" id="UP001595843"/>
    </source>
</evidence>
<dbReference type="InterPro" id="IPR008978">
    <property type="entry name" value="HSP20-like_chaperone"/>
</dbReference>
<dbReference type="RefSeq" id="WP_380701879.1">
    <property type="nucleotide sequence ID" value="NZ_JBHSAP010000007.1"/>
</dbReference>